<dbReference type="RefSeq" id="WP_377289317.1">
    <property type="nucleotide sequence ID" value="NZ_JBHSBM010000018.1"/>
</dbReference>
<sequence length="154" mass="15680">MTGTAGSIAIRGSGFAVLQNPVDLQPSASGVWVDSGLFVDLPAAGVYELDAAVRASLTAGAGVNTWIRAHLFNVTAGVDVPDSETIVHQLITTAGTGPLAGGNDTAPILVPYTVPGPRRIRLEAARHNTVGASTAASLGTGPAGRTTLRWRRVG</sequence>
<reference evidence="2" key="1">
    <citation type="journal article" date="2019" name="Int. J. Syst. Evol. Microbiol.">
        <title>The Global Catalogue of Microorganisms (GCM) 10K type strain sequencing project: providing services to taxonomists for standard genome sequencing and annotation.</title>
        <authorList>
            <consortium name="The Broad Institute Genomics Platform"/>
            <consortium name="The Broad Institute Genome Sequencing Center for Infectious Disease"/>
            <person name="Wu L."/>
            <person name="Ma J."/>
        </authorList>
    </citation>
    <scope>NUCLEOTIDE SEQUENCE [LARGE SCALE GENOMIC DNA]</scope>
    <source>
        <strain evidence="2">TBRC 4489</strain>
    </source>
</reference>
<name>A0ABV8I7S1_9ACTN</name>
<dbReference type="EMBL" id="JBHSBM010000018">
    <property type="protein sequence ID" value="MFC4060247.1"/>
    <property type="molecule type" value="Genomic_DNA"/>
</dbReference>
<accession>A0ABV8I7S1</accession>
<gene>
    <name evidence="1" type="ORF">ACFOWE_18235</name>
</gene>
<proteinExistence type="predicted"/>
<keyword evidence="2" id="KW-1185">Reference proteome</keyword>
<evidence type="ECO:0000313" key="1">
    <source>
        <dbReference type="EMBL" id="MFC4060247.1"/>
    </source>
</evidence>
<evidence type="ECO:0000313" key="2">
    <source>
        <dbReference type="Proteomes" id="UP001595850"/>
    </source>
</evidence>
<comment type="caution">
    <text evidence="1">The sequence shown here is derived from an EMBL/GenBank/DDBJ whole genome shotgun (WGS) entry which is preliminary data.</text>
</comment>
<dbReference type="Proteomes" id="UP001595850">
    <property type="component" value="Unassembled WGS sequence"/>
</dbReference>
<protein>
    <submittedName>
        <fullName evidence="1">Uncharacterized protein</fullName>
    </submittedName>
</protein>
<organism evidence="1 2">
    <name type="scientific">Planomonospora corallina</name>
    <dbReference type="NCBI Taxonomy" id="1806052"/>
    <lineage>
        <taxon>Bacteria</taxon>
        <taxon>Bacillati</taxon>
        <taxon>Actinomycetota</taxon>
        <taxon>Actinomycetes</taxon>
        <taxon>Streptosporangiales</taxon>
        <taxon>Streptosporangiaceae</taxon>
        <taxon>Planomonospora</taxon>
    </lineage>
</organism>